<evidence type="ECO:0000256" key="1">
    <source>
        <dbReference type="ARBA" id="ARBA00022723"/>
    </source>
</evidence>
<dbReference type="Gene3D" id="4.10.240.10">
    <property type="entry name" value="Zn(2)-C6 fungal-type DNA-binding domain"/>
    <property type="match status" value="1"/>
</dbReference>
<dbReference type="STRING" id="196109.A0A136IY56"/>
<dbReference type="GO" id="GO:0001080">
    <property type="term" value="P:nitrogen catabolite activation of transcription from RNA polymerase II promoter"/>
    <property type="evidence" value="ECO:0007669"/>
    <property type="project" value="TreeGrafter"/>
</dbReference>
<keyword evidence="6" id="KW-1185">Reference proteome</keyword>
<keyword evidence="2" id="KW-0539">Nucleus</keyword>
<dbReference type="InterPro" id="IPR036864">
    <property type="entry name" value="Zn2-C6_fun-type_DNA-bd_sf"/>
</dbReference>
<dbReference type="GO" id="GO:0008270">
    <property type="term" value="F:zinc ion binding"/>
    <property type="evidence" value="ECO:0007669"/>
    <property type="project" value="InterPro"/>
</dbReference>
<dbReference type="PROSITE" id="PS00463">
    <property type="entry name" value="ZN2_CY6_FUNGAL_1"/>
    <property type="match status" value="1"/>
</dbReference>
<feature type="region of interest" description="Disordered" evidence="3">
    <location>
        <begin position="60"/>
        <end position="124"/>
    </location>
</feature>
<dbReference type="GO" id="GO:0000981">
    <property type="term" value="F:DNA-binding transcription factor activity, RNA polymerase II-specific"/>
    <property type="evidence" value="ECO:0007669"/>
    <property type="project" value="InterPro"/>
</dbReference>
<dbReference type="CDD" id="cd12148">
    <property type="entry name" value="fungal_TF_MHR"/>
    <property type="match status" value="1"/>
</dbReference>
<name>A0A136IY56_9PEZI</name>
<dbReference type="PROSITE" id="PS50048">
    <property type="entry name" value="ZN2_CY6_FUNGAL_2"/>
    <property type="match status" value="1"/>
</dbReference>
<protein>
    <submittedName>
        <fullName evidence="5">Fungal-specific transcription factor domain-domain-containing protein</fullName>
    </submittedName>
</protein>
<evidence type="ECO:0000256" key="2">
    <source>
        <dbReference type="ARBA" id="ARBA00023242"/>
    </source>
</evidence>
<dbReference type="GO" id="GO:0003677">
    <property type="term" value="F:DNA binding"/>
    <property type="evidence" value="ECO:0007669"/>
    <property type="project" value="InterPro"/>
</dbReference>
<dbReference type="InParanoid" id="A0A136IY56"/>
<dbReference type="PANTHER" id="PTHR31668">
    <property type="entry name" value="GLUCOSE TRANSPORT TRANSCRIPTION REGULATOR RGT1-RELATED-RELATED"/>
    <property type="match status" value="1"/>
</dbReference>
<dbReference type="AlphaFoldDB" id="A0A136IY56"/>
<feature type="domain" description="Zn(2)-C6 fungal-type" evidence="4">
    <location>
        <begin position="17"/>
        <end position="50"/>
    </location>
</feature>
<accession>A0A136IY56</accession>
<gene>
    <name evidence="5" type="ORF">Micbo1qcDRAFT_149787</name>
</gene>
<dbReference type="Pfam" id="PF00172">
    <property type="entry name" value="Zn_clus"/>
    <property type="match status" value="1"/>
</dbReference>
<dbReference type="CDD" id="cd00067">
    <property type="entry name" value="GAL4"/>
    <property type="match status" value="1"/>
</dbReference>
<evidence type="ECO:0000313" key="6">
    <source>
        <dbReference type="Proteomes" id="UP000070501"/>
    </source>
</evidence>
<dbReference type="SMART" id="SM00066">
    <property type="entry name" value="GAL4"/>
    <property type="match status" value="1"/>
</dbReference>
<dbReference type="GO" id="GO:0005634">
    <property type="term" value="C:nucleus"/>
    <property type="evidence" value="ECO:0007669"/>
    <property type="project" value="TreeGrafter"/>
</dbReference>
<dbReference type="InterPro" id="IPR007219">
    <property type="entry name" value="XnlR_reg_dom"/>
</dbReference>
<dbReference type="OrthoDB" id="3034343at2759"/>
<reference evidence="6" key="1">
    <citation type="submission" date="2016-02" db="EMBL/GenBank/DDBJ databases">
        <title>Draft genome sequence of Microdochium bolleyi, a fungal endophyte of beachgrass.</title>
        <authorList>
            <consortium name="DOE Joint Genome Institute"/>
            <person name="David A.S."/>
            <person name="May G."/>
            <person name="Haridas S."/>
            <person name="Lim J."/>
            <person name="Wang M."/>
            <person name="Labutti K."/>
            <person name="Lipzen A."/>
            <person name="Barry K."/>
            <person name="Grigoriev I.V."/>
        </authorList>
    </citation>
    <scope>NUCLEOTIDE SEQUENCE [LARGE SCALE GENOMIC DNA]</scope>
    <source>
        <strain evidence="6">J235TASD1</strain>
    </source>
</reference>
<sequence length="724" mass="79081">MSTSGDARPYRSHQQPACIPCRKRKSRCKLGLGAPSSCLMCEVHGSLCVFPNAAETNSPVRTSRAAARKAQARGGPSSPGRHASSQEVPFAHAGSAAAISPGQPDRNANAAASREDDEAHVVGPVQSPDALLIASYLSKDSASRTGRGAPHHSVHTPGERQVMFSSVRRHPLGRSSGQSTAAARLEVVEKLLEPHIDSLVDVYFDKVNKCYPVLDEHAFRRQYNTSKAKLSPALLSNLYAQSLVYWRQTLPPGHHCPDIRYIWNQANEALYWELYQSPGLSTIVAILLNISGRPLSSMIGNAVLLGAAISLAHCLGLNRNCMSWDISRAEKAHRIRVWWAIIIYDKWSSVAYGTPPRIQASQFDVPVPTLQHMAPRDGDGKEVDDSSSRDRTGTMYIAFTGLTEILDLFLGHVYNLDTAGSTTANLENRLARWADSLPHDLRRVIVRGVDVNAIGAANLRLSYLYLRLLILRLGLVDSERQGRDKGRRDPSCLMQRQLHTRQAAEDIVIFVQELEAPALAGFWFSFNAFAPSSTAAFLLTSALQQQQQEASGGDGGRRRNGSRDDAKNIYIDLAVDLITALDTHRKNAGWDLANICIAQYAGIIEDLQQHAAEAPFRTAPATPRAPTAADTVCVAPCHAADSSSDEVRVSGLGPGPEDTMPDRDDGDGIVPPAVLLQQQQYQLHPFQQQFPLPQQFGMPFDAPDGGMYVSDVFASTWDSMFDTV</sequence>
<dbReference type="GO" id="GO:0006351">
    <property type="term" value="P:DNA-templated transcription"/>
    <property type="evidence" value="ECO:0007669"/>
    <property type="project" value="InterPro"/>
</dbReference>
<evidence type="ECO:0000256" key="3">
    <source>
        <dbReference type="SAM" id="MobiDB-lite"/>
    </source>
</evidence>
<dbReference type="SMART" id="SM00906">
    <property type="entry name" value="Fungal_trans"/>
    <property type="match status" value="1"/>
</dbReference>
<dbReference type="PANTHER" id="PTHR31668:SF10">
    <property type="entry name" value="ZN(II)2CYS6 TRANSCRIPTION FACTOR (EUROFUNG)"/>
    <property type="match status" value="1"/>
</dbReference>
<dbReference type="EMBL" id="KQ964254">
    <property type="protein sequence ID" value="KXJ89930.1"/>
    <property type="molecule type" value="Genomic_DNA"/>
</dbReference>
<keyword evidence="1" id="KW-0479">Metal-binding</keyword>
<dbReference type="InterPro" id="IPR050797">
    <property type="entry name" value="Carb_Metab_Trans_Reg"/>
</dbReference>
<evidence type="ECO:0000259" key="4">
    <source>
        <dbReference type="PROSITE" id="PS50048"/>
    </source>
</evidence>
<dbReference type="Pfam" id="PF04082">
    <property type="entry name" value="Fungal_trans"/>
    <property type="match status" value="1"/>
</dbReference>
<evidence type="ECO:0000313" key="5">
    <source>
        <dbReference type="EMBL" id="KXJ89930.1"/>
    </source>
</evidence>
<dbReference type="InterPro" id="IPR001138">
    <property type="entry name" value="Zn2Cys6_DnaBD"/>
</dbReference>
<dbReference type="SUPFAM" id="SSF57701">
    <property type="entry name" value="Zn2/Cys6 DNA-binding domain"/>
    <property type="match status" value="1"/>
</dbReference>
<dbReference type="Proteomes" id="UP000070501">
    <property type="component" value="Unassembled WGS sequence"/>
</dbReference>
<organism evidence="5 6">
    <name type="scientific">Microdochium bolleyi</name>
    <dbReference type="NCBI Taxonomy" id="196109"/>
    <lineage>
        <taxon>Eukaryota</taxon>
        <taxon>Fungi</taxon>
        <taxon>Dikarya</taxon>
        <taxon>Ascomycota</taxon>
        <taxon>Pezizomycotina</taxon>
        <taxon>Sordariomycetes</taxon>
        <taxon>Xylariomycetidae</taxon>
        <taxon>Xylariales</taxon>
        <taxon>Microdochiaceae</taxon>
        <taxon>Microdochium</taxon>
    </lineage>
</organism>
<proteinExistence type="predicted"/>